<dbReference type="GeneID" id="26234826"/>
<reference evidence="1 2" key="1">
    <citation type="submission" date="2020-08" db="EMBL/GenBank/DDBJ databases">
        <title>The completed genome sequence of the pathogenic ascomycete fungus Penicillium digitatum.</title>
        <authorList>
            <person name="Wang M."/>
        </authorList>
    </citation>
    <scope>NUCLEOTIDE SEQUENCE [LARGE SCALE GENOMIC DNA]</scope>
    <source>
        <strain evidence="1 2">PdW03</strain>
    </source>
</reference>
<dbReference type="RefSeq" id="XP_065957089.1">
    <property type="nucleotide sequence ID" value="XM_066102006.1"/>
</dbReference>
<sequence>MPETAIPSRAWQRRFDGKPISPIPAIAELDIERNELAHTWKRFTSLLLPQDQIQWEERPQTVLDVQTLLGNIKTFWMSRPRPRVFTDSMDLCDRLLPTVDAHSILLSALPDHMAYSPLFYGVVQSVIKASSHYPRDVYSEFHHLVIYIQLQALNFPWQHAVMDVDDEEEEDPYSPRALWEESRLSQVGCQGKDRRIAAQNTITRRLIWEVQQDAEERTRYREGRDRLLAETLSSVCEQLQPVSEQSSGIVCITTPPAPNIDISSFEWSRGSKRRLARLEIQSSSKHLQDFFDSDDQICDYEPGVKVVAEASIVASLQQWATSSRSQALAVGGTQPTASLDPVALISACYASFARQARLPVVSHFCVLSSKEARGLNLHEQGLIALTYSIIRQLINWLPPLVDSDAVLDLSAERFRQLDGTLTSWKAALSLVDTLLQSAPPLLVFIIDGLDAIHNPSTDGAIRELVRVLLTHTRRQPQGGLNGQGPTLLMKVLFTVTGRPSALVETLSEHMLILSESNKTNQPTPSGSVLTSDLGAVMMNA</sequence>
<dbReference type="VEuPathDB" id="FungiDB:PDIP_65100"/>
<dbReference type="Proteomes" id="UP000595662">
    <property type="component" value="Chromosome 3"/>
</dbReference>
<dbReference type="AlphaFoldDB" id="A0A7T7BM75"/>
<protein>
    <submittedName>
        <fullName evidence="1">7TM GPCR, rhodopsin-like</fullName>
    </submittedName>
</protein>
<accession>A0A7T7BM75</accession>
<dbReference type="EMBL" id="CP060776">
    <property type="protein sequence ID" value="QQK44691.1"/>
    <property type="molecule type" value="Genomic_DNA"/>
</dbReference>
<gene>
    <name evidence="1" type="ORF">Pdw03_8592</name>
</gene>
<proteinExistence type="predicted"/>
<name>A0A7T7BM75_PENDI</name>
<evidence type="ECO:0000313" key="1">
    <source>
        <dbReference type="EMBL" id="QQK44691.1"/>
    </source>
</evidence>
<organism evidence="1 2">
    <name type="scientific">Penicillium digitatum</name>
    <name type="common">Green mold</name>
    <dbReference type="NCBI Taxonomy" id="36651"/>
    <lineage>
        <taxon>Eukaryota</taxon>
        <taxon>Fungi</taxon>
        <taxon>Dikarya</taxon>
        <taxon>Ascomycota</taxon>
        <taxon>Pezizomycotina</taxon>
        <taxon>Eurotiomycetes</taxon>
        <taxon>Eurotiomycetidae</taxon>
        <taxon>Eurotiales</taxon>
        <taxon>Aspergillaceae</taxon>
        <taxon>Penicillium</taxon>
    </lineage>
</organism>
<evidence type="ECO:0000313" key="2">
    <source>
        <dbReference type="Proteomes" id="UP000595662"/>
    </source>
</evidence>